<dbReference type="GO" id="GO:0004106">
    <property type="term" value="F:chorismate mutase activity"/>
    <property type="evidence" value="ECO:0007669"/>
    <property type="project" value="UniProtKB-EC"/>
</dbReference>
<dbReference type="SUPFAM" id="SSF51569">
    <property type="entry name" value="Aldolase"/>
    <property type="match status" value="1"/>
</dbReference>
<dbReference type="EMBL" id="AMZN01000015">
    <property type="protein sequence ID" value="ELR72703.1"/>
    <property type="molecule type" value="Genomic_DNA"/>
</dbReference>
<organism evidence="4 5">
    <name type="scientific">Fulvivirga imtechensis AK7</name>
    <dbReference type="NCBI Taxonomy" id="1237149"/>
    <lineage>
        <taxon>Bacteria</taxon>
        <taxon>Pseudomonadati</taxon>
        <taxon>Bacteroidota</taxon>
        <taxon>Cytophagia</taxon>
        <taxon>Cytophagales</taxon>
        <taxon>Fulvivirgaceae</taxon>
        <taxon>Fulvivirga</taxon>
    </lineage>
</organism>
<dbReference type="Proteomes" id="UP000011135">
    <property type="component" value="Unassembled WGS sequence"/>
</dbReference>
<evidence type="ECO:0000256" key="1">
    <source>
        <dbReference type="ARBA" id="ARBA00012404"/>
    </source>
</evidence>
<dbReference type="InterPro" id="IPR036263">
    <property type="entry name" value="Chorismate_II_sf"/>
</dbReference>
<dbReference type="EC" id="5.4.99.5" evidence="1"/>
<sequence>MPGAEKINGEWIKRYKNPWLIAGPCSVESEEQLLDITEKVAAQGVKVIRAGIWKPRTRPNSFEGVGAKAFDWIKSARSQFQVQFATEVASAQHVEQALKNDIDILWLGARTTVNPFTVQEIADALQGTDIPVLVKNPVNPDLALWIGAIERIYNAGISKIGAIHRGFSSFRKSQFRNEPVWQIPLELKRNIPEIPLICDPSHISGNRDMIFDISQKALDMGYNGLMIEVHPDPDKALSDAQQQITSDQLSEIRKNLKIRKATSNNVLFKNKLEELRDKIDSIDHDLLETLSNRMKVIGLIGEYKRDNNVTIFQLERWNEIIKSRPDWAEALGLGREFIEDLYKLIHTESIKNQTNILNQHTSKSK</sequence>
<evidence type="ECO:0000256" key="2">
    <source>
        <dbReference type="ARBA" id="ARBA00022679"/>
    </source>
</evidence>
<dbReference type="SUPFAM" id="SSF48600">
    <property type="entry name" value="Chorismate mutase II"/>
    <property type="match status" value="1"/>
</dbReference>
<accession>L8JWY3</accession>
<dbReference type="GO" id="GO:0046417">
    <property type="term" value="P:chorismate metabolic process"/>
    <property type="evidence" value="ECO:0007669"/>
    <property type="project" value="InterPro"/>
</dbReference>
<evidence type="ECO:0000259" key="3">
    <source>
        <dbReference type="PROSITE" id="PS51168"/>
    </source>
</evidence>
<feature type="domain" description="Chorismate mutase" evidence="3">
    <location>
        <begin position="266"/>
        <end position="357"/>
    </location>
</feature>
<dbReference type="Gene3D" id="3.20.20.70">
    <property type="entry name" value="Aldolase class I"/>
    <property type="match status" value="1"/>
</dbReference>
<dbReference type="RefSeq" id="WP_009578754.1">
    <property type="nucleotide sequence ID" value="NZ_AMZN01000015.1"/>
</dbReference>
<reference evidence="4 5" key="1">
    <citation type="submission" date="2012-12" db="EMBL/GenBank/DDBJ databases">
        <title>Genome assembly of Fulvivirga imtechensis AK7.</title>
        <authorList>
            <person name="Nupur N."/>
            <person name="Khatri I."/>
            <person name="Kumar R."/>
            <person name="Subramanian S."/>
            <person name="Pinnaka A."/>
        </authorList>
    </citation>
    <scope>NUCLEOTIDE SEQUENCE [LARGE SCALE GENOMIC DNA]</scope>
    <source>
        <strain evidence="4 5">AK7</strain>
    </source>
</reference>
<proteinExistence type="predicted"/>
<dbReference type="STRING" id="1237149.C900_01082"/>
<dbReference type="Gene3D" id="1.20.59.10">
    <property type="entry name" value="Chorismate mutase"/>
    <property type="match status" value="1"/>
</dbReference>
<dbReference type="InterPro" id="IPR013785">
    <property type="entry name" value="Aldolase_TIM"/>
</dbReference>
<dbReference type="PANTHER" id="PTHR43018">
    <property type="entry name" value="PHOSPHO-2-DEHYDRO-3-DEOXYHEPTONATE ALDOLASE"/>
    <property type="match status" value="1"/>
</dbReference>
<dbReference type="Pfam" id="PF00793">
    <property type="entry name" value="DAHP_synth_1"/>
    <property type="match status" value="1"/>
</dbReference>
<protein>
    <recommendedName>
        <fullName evidence="1">chorismate mutase</fullName>
        <ecNumber evidence="1">5.4.99.5</ecNumber>
    </recommendedName>
</protein>
<dbReference type="InterPro" id="IPR052899">
    <property type="entry name" value="Class-I_DAHP_synthase"/>
</dbReference>
<dbReference type="OrthoDB" id="9780456at2"/>
<dbReference type="PANTHER" id="PTHR43018:SF1">
    <property type="entry name" value="PROTEIN AROA(G)"/>
    <property type="match status" value="1"/>
</dbReference>
<dbReference type="GO" id="GO:0016740">
    <property type="term" value="F:transferase activity"/>
    <property type="evidence" value="ECO:0007669"/>
    <property type="project" value="UniProtKB-KW"/>
</dbReference>
<dbReference type="InterPro" id="IPR002701">
    <property type="entry name" value="CM_II_prokaryot"/>
</dbReference>
<dbReference type="InterPro" id="IPR036979">
    <property type="entry name" value="CM_dom_sf"/>
</dbReference>
<keyword evidence="5" id="KW-1185">Reference proteome</keyword>
<evidence type="ECO:0000313" key="5">
    <source>
        <dbReference type="Proteomes" id="UP000011135"/>
    </source>
</evidence>
<keyword evidence="2" id="KW-0808">Transferase</keyword>
<comment type="caution">
    <text evidence="4">The sequence shown here is derived from an EMBL/GenBank/DDBJ whole genome shotgun (WGS) entry which is preliminary data.</text>
</comment>
<gene>
    <name evidence="4" type="ORF">C900_01082</name>
</gene>
<dbReference type="PROSITE" id="PS51168">
    <property type="entry name" value="CHORISMATE_MUT_2"/>
    <property type="match status" value="1"/>
</dbReference>
<evidence type="ECO:0000313" key="4">
    <source>
        <dbReference type="EMBL" id="ELR72703.1"/>
    </source>
</evidence>
<name>L8JWY3_9BACT</name>
<dbReference type="eggNOG" id="COG2876">
    <property type="taxonomic scope" value="Bacteria"/>
</dbReference>
<dbReference type="PATRIC" id="fig|1237149.3.peg.1286"/>
<dbReference type="AlphaFoldDB" id="L8JWY3"/>
<dbReference type="SMART" id="SM00830">
    <property type="entry name" value="CM_2"/>
    <property type="match status" value="1"/>
</dbReference>
<dbReference type="InterPro" id="IPR006218">
    <property type="entry name" value="DAHP1/KDSA"/>
</dbReference>
<dbReference type="Pfam" id="PF01817">
    <property type="entry name" value="CM_2"/>
    <property type="match status" value="1"/>
</dbReference>